<proteinExistence type="predicted"/>
<evidence type="ECO:0000313" key="1">
    <source>
        <dbReference type="Proteomes" id="UP000887561"/>
    </source>
</evidence>
<dbReference type="Proteomes" id="UP000887561">
    <property type="component" value="Unplaced"/>
</dbReference>
<keyword evidence="1" id="KW-1185">Reference proteome</keyword>
<accession>A0A915LBQ5</accession>
<sequence>MYANLTKIFDGEKEPKLLTEIVVLRDIITEYTKVLGIQEAELKARLTIEDKKRSEKEKNLTESENEVDVQDEINDLKNKTKSYLSNVLLAYEQIYDIIIKNTSGKSISNNYAKIKSELLKTLKEARTLNSELKKSFASDILAYYQNV</sequence>
<name>A0A915LBQ5_MELJA</name>
<organism evidence="1 2">
    <name type="scientific">Meloidogyne javanica</name>
    <name type="common">Root-knot nematode worm</name>
    <dbReference type="NCBI Taxonomy" id="6303"/>
    <lineage>
        <taxon>Eukaryota</taxon>
        <taxon>Metazoa</taxon>
        <taxon>Ecdysozoa</taxon>
        <taxon>Nematoda</taxon>
        <taxon>Chromadorea</taxon>
        <taxon>Rhabditida</taxon>
        <taxon>Tylenchina</taxon>
        <taxon>Tylenchomorpha</taxon>
        <taxon>Tylenchoidea</taxon>
        <taxon>Meloidogynidae</taxon>
        <taxon>Meloidogyninae</taxon>
        <taxon>Meloidogyne</taxon>
        <taxon>Meloidogyne incognita group</taxon>
    </lineage>
</organism>
<dbReference type="AlphaFoldDB" id="A0A915LBQ5"/>
<reference evidence="2" key="1">
    <citation type="submission" date="2022-11" db="UniProtKB">
        <authorList>
            <consortium name="WormBaseParasite"/>
        </authorList>
    </citation>
    <scope>IDENTIFICATION</scope>
</reference>
<dbReference type="WBParaSite" id="scaffold101_cov211.g260">
    <property type="protein sequence ID" value="scaffold101_cov211.g260"/>
    <property type="gene ID" value="scaffold101_cov211.g260"/>
</dbReference>
<evidence type="ECO:0000313" key="2">
    <source>
        <dbReference type="WBParaSite" id="scaffold101_cov211.g260"/>
    </source>
</evidence>
<protein>
    <submittedName>
        <fullName evidence="2">Uncharacterized protein</fullName>
    </submittedName>
</protein>